<reference evidence="1" key="1">
    <citation type="journal article" date="2021" name="Proc. Natl. Acad. Sci. U.S.A.">
        <title>A Catalog of Tens of Thousands of Viruses from Human Metagenomes Reveals Hidden Associations with Chronic Diseases.</title>
        <authorList>
            <person name="Tisza M.J."/>
            <person name="Buck C.B."/>
        </authorList>
    </citation>
    <scope>NUCLEOTIDE SEQUENCE</scope>
    <source>
        <strain evidence="1">CtBCr48</strain>
    </source>
</reference>
<accession>A0A8S5SHA2</accession>
<evidence type="ECO:0000313" key="1">
    <source>
        <dbReference type="EMBL" id="DAF50381.1"/>
    </source>
</evidence>
<proteinExistence type="predicted"/>
<organism evidence="1">
    <name type="scientific">Siphoviridae sp. ctBCr48</name>
    <dbReference type="NCBI Taxonomy" id="2827802"/>
    <lineage>
        <taxon>Viruses</taxon>
        <taxon>Duplodnaviria</taxon>
        <taxon>Heunggongvirae</taxon>
        <taxon>Uroviricota</taxon>
        <taxon>Caudoviricetes</taxon>
    </lineage>
</organism>
<protein>
    <submittedName>
        <fullName evidence="1">Uncharacterized protein</fullName>
    </submittedName>
</protein>
<sequence>MVFMVFTSSLICDYIIPHFSSFVKGFFKKK</sequence>
<name>A0A8S5SHA2_9CAUD</name>
<dbReference type="EMBL" id="BK032595">
    <property type="protein sequence ID" value="DAF50381.1"/>
    <property type="molecule type" value="Genomic_DNA"/>
</dbReference>